<accession>K1QYV8</accession>
<dbReference type="AlphaFoldDB" id="K1QYV8"/>
<dbReference type="SMART" id="SM00399">
    <property type="entry name" value="ZnF_C4"/>
    <property type="match status" value="1"/>
</dbReference>
<dbReference type="GO" id="GO:0004879">
    <property type="term" value="F:nuclear receptor activity"/>
    <property type="evidence" value="ECO:0007669"/>
    <property type="project" value="TreeGrafter"/>
</dbReference>
<dbReference type="Gene3D" id="3.30.50.10">
    <property type="entry name" value="Erythroid Transcription Factor GATA-1, subunit A"/>
    <property type="match status" value="2"/>
</dbReference>
<evidence type="ECO:0000313" key="2">
    <source>
        <dbReference type="EMBL" id="EKC26716.1"/>
    </source>
</evidence>
<dbReference type="InterPro" id="IPR050234">
    <property type="entry name" value="Nuclear_hormone_rcpt_NR1"/>
</dbReference>
<dbReference type="InParanoid" id="K1QYV8"/>
<gene>
    <name evidence="2" type="ORF">CGI_10028251</name>
</gene>
<dbReference type="PROSITE" id="PS51030">
    <property type="entry name" value="NUCLEAR_REC_DBD_2"/>
    <property type="match status" value="1"/>
</dbReference>
<dbReference type="GO" id="GO:0000978">
    <property type="term" value="F:RNA polymerase II cis-regulatory region sequence-specific DNA binding"/>
    <property type="evidence" value="ECO:0007669"/>
    <property type="project" value="TreeGrafter"/>
</dbReference>
<dbReference type="GO" id="GO:0000122">
    <property type="term" value="P:negative regulation of transcription by RNA polymerase II"/>
    <property type="evidence" value="ECO:0007669"/>
    <property type="project" value="TreeGrafter"/>
</dbReference>
<dbReference type="HOGENOM" id="CLU_919038_0_0_1"/>
<dbReference type="SUPFAM" id="SSF57716">
    <property type="entry name" value="Glucocorticoid receptor-like (DNA-binding domain)"/>
    <property type="match status" value="2"/>
</dbReference>
<dbReference type="InterPro" id="IPR001628">
    <property type="entry name" value="Znf_hrmn_rcpt"/>
</dbReference>
<dbReference type="PANTHER" id="PTHR24082:SF283">
    <property type="entry name" value="NUCLEAR HORMONE RECEPTOR HR96"/>
    <property type="match status" value="1"/>
</dbReference>
<feature type="region of interest" description="Disordered" evidence="1">
    <location>
        <begin position="24"/>
        <end position="63"/>
    </location>
</feature>
<reference evidence="2" key="1">
    <citation type="journal article" date="2012" name="Nature">
        <title>The oyster genome reveals stress adaptation and complexity of shell formation.</title>
        <authorList>
            <person name="Zhang G."/>
            <person name="Fang X."/>
            <person name="Guo X."/>
            <person name="Li L."/>
            <person name="Luo R."/>
            <person name="Xu F."/>
            <person name="Yang P."/>
            <person name="Zhang L."/>
            <person name="Wang X."/>
            <person name="Qi H."/>
            <person name="Xiong Z."/>
            <person name="Que H."/>
            <person name="Xie Y."/>
            <person name="Holland P.W."/>
            <person name="Paps J."/>
            <person name="Zhu Y."/>
            <person name="Wu F."/>
            <person name="Chen Y."/>
            <person name="Wang J."/>
            <person name="Peng C."/>
            <person name="Meng J."/>
            <person name="Yang L."/>
            <person name="Liu J."/>
            <person name="Wen B."/>
            <person name="Zhang N."/>
            <person name="Huang Z."/>
            <person name="Zhu Q."/>
            <person name="Feng Y."/>
            <person name="Mount A."/>
            <person name="Hedgecock D."/>
            <person name="Xu Z."/>
            <person name="Liu Y."/>
            <person name="Domazet-Loso T."/>
            <person name="Du Y."/>
            <person name="Sun X."/>
            <person name="Zhang S."/>
            <person name="Liu B."/>
            <person name="Cheng P."/>
            <person name="Jiang X."/>
            <person name="Li J."/>
            <person name="Fan D."/>
            <person name="Wang W."/>
            <person name="Fu W."/>
            <person name="Wang T."/>
            <person name="Wang B."/>
            <person name="Zhang J."/>
            <person name="Peng Z."/>
            <person name="Li Y."/>
            <person name="Li N."/>
            <person name="Wang J."/>
            <person name="Chen M."/>
            <person name="He Y."/>
            <person name="Tan F."/>
            <person name="Song X."/>
            <person name="Zheng Q."/>
            <person name="Huang R."/>
            <person name="Yang H."/>
            <person name="Du X."/>
            <person name="Chen L."/>
            <person name="Yang M."/>
            <person name="Gaffney P.M."/>
            <person name="Wang S."/>
            <person name="Luo L."/>
            <person name="She Z."/>
            <person name="Ming Y."/>
            <person name="Huang W."/>
            <person name="Zhang S."/>
            <person name="Huang B."/>
            <person name="Zhang Y."/>
            <person name="Qu T."/>
            <person name="Ni P."/>
            <person name="Miao G."/>
            <person name="Wang J."/>
            <person name="Wang Q."/>
            <person name="Steinberg C.E."/>
            <person name="Wang H."/>
            <person name="Li N."/>
            <person name="Qian L."/>
            <person name="Zhang G."/>
            <person name="Li Y."/>
            <person name="Yang H."/>
            <person name="Liu X."/>
            <person name="Wang J."/>
            <person name="Yin Y."/>
            <person name="Wang J."/>
        </authorList>
    </citation>
    <scope>NUCLEOTIDE SEQUENCE [LARGE SCALE GENOMIC DNA]</scope>
    <source>
        <strain evidence="2">05x7-T-G4-1.051#20</strain>
    </source>
</reference>
<dbReference type="GO" id="GO:0045944">
    <property type="term" value="P:positive regulation of transcription by RNA polymerase II"/>
    <property type="evidence" value="ECO:0007669"/>
    <property type="project" value="TreeGrafter"/>
</dbReference>
<dbReference type="GO" id="GO:0008270">
    <property type="term" value="F:zinc ion binding"/>
    <property type="evidence" value="ECO:0007669"/>
    <property type="project" value="InterPro"/>
</dbReference>
<organism evidence="2">
    <name type="scientific">Magallana gigas</name>
    <name type="common">Pacific oyster</name>
    <name type="synonym">Crassostrea gigas</name>
    <dbReference type="NCBI Taxonomy" id="29159"/>
    <lineage>
        <taxon>Eukaryota</taxon>
        <taxon>Metazoa</taxon>
        <taxon>Spiralia</taxon>
        <taxon>Lophotrochozoa</taxon>
        <taxon>Mollusca</taxon>
        <taxon>Bivalvia</taxon>
        <taxon>Autobranchia</taxon>
        <taxon>Pteriomorphia</taxon>
        <taxon>Ostreida</taxon>
        <taxon>Ostreoidea</taxon>
        <taxon>Ostreidae</taxon>
        <taxon>Magallana</taxon>
    </lineage>
</organism>
<protein>
    <submittedName>
        <fullName evidence="2">Nuclear hormone receptor HR96</fullName>
    </submittedName>
</protein>
<dbReference type="InterPro" id="IPR013088">
    <property type="entry name" value="Znf_NHR/GATA"/>
</dbReference>
<dbReference type="PANTHER" id="PTHR24082">
    <property type="entry name" value="NUCLEAR HORMONE RECEPTOR"/>
    <property type="match status" value="1"/>
</dbReference>
<dbReference type="EMBL" id="JH816901">
    <property type="protein sequence ID" value="EKC26716.1"/>
    <property type="molecule type" value="Genomic_DNA"/>
</dbReference>
<keyword evidence="2" id="KW-0675">Receptor</keyword>
<sequence>MAAELPSSSESGHEMEMCSTIDSSFLQGSGSESSEFSQSRNEVSSYSGQNEDSNSSSSDTVASKKFKRSKEDKICLVCGDKALGYNFNAITCESCKAFFRRNALKSDLFGLRAVDEHKTLSVDQFELGQDQKDKFINFTGRANKTYKGGLYQRHVSAKSIKHHFQGEKVYNIYKEYLNLVVVNSKNNQLYRRPLTNGENNEVRFSVQPTGVNKLSTIMKNMCDKAGIPGFFSYNSGKRTCATALYQAGQPKCLFQNDCLIDVRTRRFCPHCRLRRCFEVGMKKEMILGRMFNCCFESKYVLWP</sequence>
<name>K1QYV8_MAGGI</name>
<dbReference type="PROSITE" id="PS00031">
    <property type="entry name" value="NUCLEAR_REC_DBD_1"/>
    <property type="match status" value="1"/>
</dbReference>
<proteinExistence type="predicted"/>
<evidence type="ECO:0000256" key="1">
    <source>
        <dbReference type="SAM" id="MobiDB-lite"/>
    </source>
</evidence>
<dbReference type="Pfam" id="PF00105">
    <property type="entry name" value="zf-C4"/>
    <property type="match status" value="2"/>
</dbReference>
<dbReference type="PRINTS" id="PR00047">
    <property type="entry name" value="STROIDFINGER"/>
</dbReference>
<dbReference type="GO" id="GO:0030154">
    <property type="term" value="P:cell differentiation"/>
    <property type="evidence" value="ECO:0007669"/>
    <property type="project" value="TreeGrafter"/>
</dbReference>